<sequence length="204" mass="22976">MIEGRRVVAGEAILSRAATIHRNNAECSRVESSDGALEQLVREHSRLVYRVAYAVLRRHHDAEDATQETFLRVLRYRSKLTTVEDPKTWLVRIAWRVASDRSKKHGRTRETLWGDHDVPSAEVASSEAPADQTVQGAQVAAFLEKLIAALPEKLRQPLILSAIEEMSPREVAAILGINEAAVRSRVFRARQILKEKLGERVARK</sequence>
<proteinExistence type="inferred from homology"/>
<keyword evidence="4" id="KW-0238">DNA-binding</keyword>
<dbReference type="Gene3D" id="1.10.1740.10">
    <property type="match status" value="1"/>
</dbReference>
<evidence type="ECO:0000259" key="7">
    <source>
        <dbReference type="Pfam" id="PF08281"/>
    </source>
</evidence>
<dbReference type="CDD" id="cd06171">
    <property type="entry name" value="Sigma70_r4"/>
    <property type="match status" value="1"/>
</dbReference>
<dbReference type="GO" id="GO:0016987">
    <property type="term" value="F:sigma factor activity"/>
    <property type="evidence" value="ECO:0007669"/>
    <property type="project" value="UniProtKB-KW"/>
</dbReference>
<feature type="domain" description="RNA polymerase sigma factor 70 region 4 type 2" evidence="7">
    <location>
        <begin position="143"/>
        <end position="191"/>
    </location>
</feature>
<dbReference type="InterPro" id="IPR013324">
    <property type="entry name" value="RNA_pol_sigma_r3/r4-like"/>
</dbReference>
<dbReference type="InterPro" id="IPR013325">
    <property type="entry name" value="RNA_pol_sigma_r2"/>
</dbReference>
<dbReference type="InterPro" id="IPR013249">
    <property type="entry name" value="RNA_pol_sigma70_r4_t2"/>
</dbReference>
<dbReference type="PANTHER" id="PTHR43133">
    <property type="entry name" value="RNA POLYMERASE ECF-TYPE SIGMA FACTO"/>
    <property type="match status" value="1"/>
</dbReference>
<dbReference type="InterPro" id="IPR036388">
    <property type="entry name" value="WH-like_DNA-bd_sf"/>
</dbReference>
<evidence type="ECO:0000313" key="8">
    <source>
        <dbReference type="EMBL" id="SPF32684.1"/>
    </source>
</evidence>
<dbReference type="NCBIfam" id="TIGR02937">
    <property type="entry name" value="sigma70-ECF"/>
    <property type="match status" value="1"/>
</dbReference>
<keyword evidence="2" id="KW-0805">Transcription regulation</keyword>
<keyword evidence="3" id="KW-0731">Sigma factor</keyword>
<comment type="similarity">
    <text evidence="1">Belongs to the sigma-70 factor family. ECF subfamily.</text>
</comment>
<gene>
    <name evidence="8" type="ORF">SBA1_1090018</name>
</gene>
<evidence type="ECO:0000313" key="9">
    <source>
        <dbReference type="Proteomes" id="UP000238701"/>
    </source>
</evidence>
<dbReference type="SUPFAM" id="SSF88659">
    <property type="entry name" value="Sigma3 and sigma4 domains of RNA polymerase sigma factors"/>
    <property type="match status" value="1"/>
</dbReference>
<dbReference type="InterPro" id="IPR039425">
    <property type="entry name" value="RNA_pol_sigma-70-like"/>
</dbReference>
<evidence type="ECO:0000256" key="4">
    <source>
        <dbReference type="ARBA" id="ARBA00023125"/>
    </source>
</evidence>
<evidence type="ECO:0000259" key="6">
    <source>
        <dbReference type="Pfam" id="PF04542"/>
    </source>
</evidence>
<dbReference type="Pfam" id="PF08281">
    <property type="entry name" value="Sigma70_r4_2"/>
    <property type="match status" value="1"/>
</dbReference>
<evidence type="ECO:0000256" key="5">
    <source>
        <dbReference type="ARBA" id="ARBA00023163"/>
    </source>
</evidence>
<dbReference type="PANTHER" id="PTHR43133:SF8">
    <property type="entry name" value="RNA POLYMERASE SIGMA FACTOR HI_1459-RELATED"/>
    <property type="match status" value="1"/>
</dbReference>
<reference evidence="9" key="1">
    <citation type="submission" date="2018-02" db="EMBL/GenBank/DDBJ databases">
        <authorList>
            <person name="Hausmann B."/>
        </authorList>
    </citation>
    <scope>NUCLEOTIDE SEQUENCE [LARGE SCALE GENOMIC DNA]</scope>
    <source>
        <strain evidence="9">Peat soil MAG SbA1</strain>
    </source>
</reference>
<organism evidence="8 9">
    <name type="scientific">Candidatus Sulfotelmatobacter kueseliae</name>
    <dbReference type="NCBI Taxonomy" id="2042962"/>
    <lineage>
        <taxon>Bacteria</taxon>
        <taxon>Pseudomonadati</taxon>
        <taxon>Acidobacteriota</taxon>
        <taxon>Terriglobia</taxon>
        <taxon>Terriglobales</taxon>
        <taxon>Candidatus Korobacteraceae</taxon>
        <taxon>Candidatus Sulfotelmatobacter</taxon>
    </lineage>
</organism>
<dbReference type="OrthoDB" id="9784984at2"/>
<dbReference type="GO" id="GO:0003677">
    <property type="term" value="F:DNA binding"/>
    <property type="evidence" value="ECO:0007669"/>
    <property type="project" value="UniProtKB-KW"/>
</dbReference>
<feature type="domain" description="RNA polymerase sigma-70 region 2" evidence="6">
    <location>
        <begin position="40"/>
        <end position="108"/>
    </location>
</feature>
<keyword evidence="5" id="KW-0804">Transcription</keyword>
<dbReference type="EMBL" id="OMOD01000012">
    <property type="protein sequence ID" value="SPF32684.1"/>
    <property type="molecule type" value="Genomic_DNA"/>
</dbReference>
<accession>A0A2U3JZ21</accession>
<protein>
    <submittedName>
        <fullName evidence="8">Sigma-24, ECF subfamily</fullName>
    </submittedName>
</protein>
<dbReference type="Proteomes" id="UP000238701">
    <property type="component" value="Unassembled WGS sequence"/>
</dbReference>
<dbReference type="AlphaFoldDB" id="A0A2U3JZ21"/>
<name>A0A2U3JZ21_9BACT</name>
<evidence type="ECO:0000256" key="1">
    <source>
        <dbReference type="ARBA" id="ARBA00010641"/>
    </source>
</evidence>
<dbReference type="InterPro" id="IPR014284">
    <property type="entry name" value="RNA_pol_sigma-70_dom"/>
</dbReference>
<evidence type="ECO:0000256" key="2">
    <source>
        <dbReference type="ARBA" id="ARBA00023015"/>
    </source>
</evidence>
<dbReference type="SUPFAM" id="SSF88946">
    <property type="entry name" value="Sigma2 domain of RNA polymerase sigma factors"/>
    <property type="match status" value="1"/>
</dbReference>
<dbReference type="Pfam" id="PF04542">
    <property type="entry name" value="Sigma70_r2"/>
    <property type="match status" value="1"/>
</dbReference>
<evidence type="ECO:0000256" key="3">
    <source>
        <dbReference type="ARBA" id="ARBA00023082"/>
    </source>
</evidence>
<dbReference type="Gene3D" id="1.10.10.10">
    <property type="entry name" value="Winged helix-like DNA-binding domain superfamily/Winged helix DNA-binding domain"/>
    <property type="match status" value="1"/>
</dbReference>
<dbReference type="GO" id="GO:0006352">
    <property type="term" value="P:DNA-templated transcription initiation"/>
    <property type="evidence" value="ECO:0007669"/>
    <property type="project" value="InterPro"/>
</dbReference>
<dbReference type="InterPro" id="IPR007627">
    <property type="entry name" value="RNA_pol_sigma70_r2"/>
</dbReference>